<dbReference type="EMBL" id="FLQX01000111">
    <property type="protein sequence ID" value="SBT06667.1"/>
    <property type="molecule type" value="Genomic_DNA"/>
</dbReference>
<keyword evidence="2" id="KW-1185">Reference proteome</keyword>
<evidence type="ECO:0000313" key="2">
    <source>
        <dbReference type="Proteomes" id="UP000199169"/>
    </source>
</evidence>
<sequence length="114" mass="12975">MNASGARPTWSWARQLLCSTLDTDDAGGLGPLARDPENSQAGDLPYSFLQHLREALLELRPGSKQNKLVHRVHSLEFLYRMVETGFYLGIGGQLVHYPMLSQAVLRRDHSNWWR</sequence>
<evidence type="ECO:0000313" key="1">
    <source>
        <dbReference type="EMBL" id="SBT06667.1"/>
    </source>
</evidence>
<reference evidence="1 2" key="1">
    <citation type="submission" date="2016-06" db="EMBL/GenBank/DDBJ databases">
        <authorList>
            <person name="Kjaerup R.B."/>
            <person name="Dalgaard T.S."/>
            <person name="Juul-Madsen H.R."/>
        </authorList>
    </citation>
    <scope>NUCLEOTIDE SEQUENCE [LARGE SCALE GENOMIC DNA]</scope>
    <source>
        <strain evidence="1">3</strain>
    </source>
</reference>
<accession>A0A1A8XQE0</accession>
<proteinExistence type="predicted"/>
<protein>
    <submittedName>
        <fullName evidence="1">Uncharacterized protein</fullName>
    </submittedName>
</protein>
<dbReference type="AlphaFoldDB" id="A0A1A8XQE0"/>
<dbReference type="Proteomes" id="UP000199169">
    <property type="component" value="Unassembled WGS sequence"/>
</dbReference>
<name>A0A1A8XQE0_9PROT</name>
<organism evidence="1 2">
    <name type="scientific">Candidatus Accumulibacter aalborgensis</name>
    <dbReference type="NCBI Taxonomy" id="1860102"/>
    <lineage>
        <taxon>Bacteria</taxon>
        <taxon>Pseudomonadati</taxon>
        <taxon>Pseudomonadota</taxon>
        <taxon>Betaproteobacteria</taxon>
        <taxon>Candidatus Accumulibacter</taxon>
    </lineage>
</organism>
<dbReference type="STRING" id="1860102.ACCAA_350070"/>
<gene>
    <name evidence="1" type="ORF">ACCAA_350070</name>
</gene>